<dbReference type="HOGENOM" id="CLU_000288_43_10_1"/>
<evidence type="ECO:0000256" key="4">
    <source>
        <dbReference type="SAM" id="SignalP"/>
    </source>
</evidence>
<dbReference type="PANTHER" id="PTHR33491">
    <property type="entry name" value="OSJNBA0016N04.9 PROTEIN"/>
    <property type="match status" value="1"/>
</dbReference>
<dbReference type="GO" id="GO:0016020">
    <property type="term" value="C:membrane"/>
    <property type="evidence" value="ECO:0007669"/>
    <property type="project" value="UniProtKB-SubCell"/>
</dbReference>
<name>B8BEK8_ORYSI</name>
<organism evidence="6 7">
    <name type="scientific">Oryza sativa subsp. indica</name>
    <name type="common">Rice</name>
    <dbReference type="NCBI Taxonomy" id="39946"/>
    <lineage>
        <taxon>Eukaryota</taxon>
        <taxon>Viridiplantae</taxon>
        <taxon>Streptophyta</taxon>
        <taxon>Embryophyta</taxon>
        <taxon>Tracheophyta</taxon>
        <taxon>Spermatophyta</taxon>
        <taxon>Magnoliopsida</taxon>
        <taxon>Liliopsida</taxon>
        <taxon>Poales</taxon>
        <taxon>Poaceae</taxon>
        <taxon>BOP clade</taxon>
        <taxon>Oryzoideae</taxon>
        <taxon>Oryzeae</taxon>
        <taxon>Oryzinae</taxon>
        <taxon>Oryza</taxon>
        <taxon>Oryza sativa</taxon>
    </lineage>
</organism>
<keyword evidence="3" id="KW-0472">Membrane</keyword>
<protein>
    <recommendedName>
        <fullName evidence="5">Wall-associated receptor kinase galacturonan-binding domain-containing protein</fullName>
    </recommendedName>
</protein>
<keyword evidence="7" id="KW-1185">Reference proteome</keyword>
<feature type="transmembrane region" description="Helical" evidence="3">
    <location>
        <begin position="340"/>
        <end position="363"/>
    </location>
</feature>
<dbReference type="EMBL" id="CM000134">
    <property type="protein sequence ID" value="EEC85064.1"/>
    <property type="molecule type" value="Genomic_DNA"/>
</dbReference>
<keyword evidence="3" id="KW-0812">Transmembrane</keyword>
<keyword evidence="3" id="KW-1133">Transmembrane helix</keyword>
<dbReference type="Gramene" id="BGIOSGA031273-TA">
    <property type="protein sequence ID" value="BGIOSGA031273-PA"/>
    <property type="gene ID" value="BGIOSGA031273"/>
</dbReference>
<gene>
    <name evidence="6" type="ORF">OsI_32401</name>
</gene>
<comment type="subcellular location">
    <subcellularLocation>
        <location evidence="1">Membrane</location>
        <topology evidence="1">Single-pass membrane protein</topology>
    </subcellularLocation>
</comment>
<feature type="signal peptide" evidence="4">
    <location>
        <begin position="1"/>
        <end position="26"/>
    </location>
</feature>
<evidence type="ECO:0000313" key="7">
    <source>
        <dbReference type="Proteomes" id="UP000007015"/>
    </source>
</evidence>
<feature type="domain" description="Wall-associated receptor kinase galacturonan-binding" evidence="5">
    <location>
        <begin position="30"/>
        <end position="91"/>
    </location>
</feature>
<dbReference type="Proteomes" id="UP000007015">
    <property type="component" value="Chromosome 9"/>
</dbReference>
<evidence type="ECO:0000259" key="5">
    <source>
        <dbReference type="Pfam" id="PF13947"/>
    </source>
</evidence>
<evidence type="ECO:0000256" key="1">
    <source>
        <dbReference type="ARBA" id="ARBA00004167"/>
    </source>
</evidence>
<feature type="chain" id="PRO_5002868543" description="Wall-associated receptor kinase galacturonan-binding domain-containing protein" evidence="4">
    <location>
        <begin position="27"/>
        <end position="453"/>
    </location>
</feature>
<accession>B8BEK8</accession>
<reference evidence="6 7" key="1">
    <citation type="journal article" date="2005" name="PLoS Biol.">
        <title>The genomes of Oryza sativa: a history of duplications.</title>
        <authorList>
            <person name="Yu J."/>
            <person name="Wang J."/>
            <person name="Lin W."/>
            <person name="Li S."/>
            <person name="Li H."/>
            <person name="Zhou J."/>
            <person name="Ni P."/>
            <person name="Dong W."/>
            <person name="Hu S."/>
            <person name="Zeng C."/>
            <person name="Zhang J."/>
            <person name="Zhang Y."/>
            <person name="Li R."/>
            <person name="Xu Z."/>
            <person name="Li S."/>
            <person name="Li X."/>
            <person name="Zheng H."/>
            <person name="Cong L."/>
            <person name="Lin L."/>
            <person name="Yin J."/>
            <person name="Geng J."/>
            <person name="Li G."/>
            <person name="Shi J."/>
            <person name="Liu J."/>
            <person name="Lv H."/>
            <person name="Li J."/>
            <person name="Wang J."/>
            <person name="Deng Y."/>
            <person name="Ran L."/>
            <person name="Shi X."/>
            <person name="Wang X."/>
            <person name="Wu Q."/>
            <person name="Li C."/>
            <person name="Ren X."/>
            <person name="Wang J."/>
            <person name="Wang X."/>
            <person name="Li D."/>
            <person name="Liu D."/>
            <person name="Zhang X."/>
            <person name="Ji Z."/>
            <person name="Zhao W."/>
            <person name="Sun Y."/>
            <person name="Zhang Z."/>
            <person name="Bao J."/>
            <person name="Han Y."/>
            <person name="Dong L."/>
            <person name="Ji J."/>
            <person name="Chen P."/>
            <person name="Wu S."/>
            <person name="Liu J."/>
            <person name="Xiao Y."/>
            <person name="Bu D."/>
            <person name="Tan J."/>
            <person name="Yang L."/>
            <person name="Ye C."/>
            <person name="Zhang J."/>
            <person name="Xu J."/>
            <person name="Zhou Y."/>
            <person name="Yu Y."/>
            <person name="Zhang B."/>
            <person name="Zhuang S."/>
            <person name="Wei H."/>
            <person name="Liu B."/>
            <person name="Lei M."/>
            <person name="Yu H."/>
            <person name="Li Y."/>
            <person name="Xu H."/>
            <person name="Wei S."/>
            <person name="He X."/>
            <person name="Fang L."/>
            <person name="Zhang Z."/>
            <person name="Zhang Y."/>
            <person name="Huang X."/>
            <person name="Su Z."/>
            <person name="Tong W."/>
            <person name="Li J."/>
            <person name="Tong Z."/>
            <person name="Li S."/>
            <person name="Ye J."/>
            <person name="Wang L."/>
            <person name="Fang L."/>
            <person name="Lei T."/>
            <person name="Chen C."/>
            <person name="Chen H."/>
            <person name="Xu Z."/>
            <person name="Li H."/>
            <person name="Huang H."/>
            <person name="Zhang F."/>
            <person name="Xu H."/>
            <person name="Li N."/>
            <person name="Zhao C."/>
            <person name="Li S."/>
            <person name="Dong L."/>
            <person name="Huang Y."/>
            <person name="Li L."/>
            <person name="Xi Y."/>
            <person name="Qi Q."/>
            <person name="Li W."/>
            <person name="Zhang B."/>
            <person name="Hu W."/>
            <person name="Zhang Y."/>
            <person name="Tian X."/>
            <person name="Jiao Y."/>
            <person name="Liang X."/>
            <person name="Jin J."/>
            <person name="Gao L."/>
            <person name="Zheng W."/>
            <person name="Hao B."/>
            <person name="Liu S."/>
            <person name="Wang W."/>
            <person name="Yuan L."/>
            <person name="Cao M."/>
            <person name="McDermott J."/>
            <person name="Samudrala R."/>
            <person name="Wang J."/>
            <person name="Wong G.K."/>
            <person name="Yang H."/>
        </authorList>
    </citation>
    <scope>NUCLEOTIDE SEQUENCE [LARGE SCALE GENOMIC DNA]</scope>
    <source>
        <strain evidence="7">cv. 93-11</strain>
    </source>
</reference>
<dbReference type="OMA" id="MIIPLGN"/>
<dbReference type="STRING" id="39946.B8BEK8"/>
<keyword evidence="2 4" id="KW-0732">Signal</keyword>
<dbReference type="GO" id="GO:0030247">
    <property type="term" value="F:polysaccharide binding"/>
    <property type="evidence" value="ECO:0007669"/>
    <property type="project" value="InterPro"/>
</dbReference>
<dbReference type="InterPro" id="IPR025287">
    <property type="entry name" value="WAK_GUB"/>
</dbReference>
<evidence type="ECO:0000313" key="6">
    <source>
        <dbReference type="EMBL" id="EEC85064.1"/>
    </source>
</evidence>
<proteinExistence type="predicted"/>
<evidence type="ECO:0000256" key="3">
    <source>
        <dbReference type="SAM" id="Phobius"/>
    </source>
</evidence>
<sequence length="453" mass="47302">MAWSMPPLALFAAVLALQQAVAGAAAAGDCPTTCGDVAVPFPFGIGAGCYHSPGFNLTCDRSTDPPRLLLGDAAAFQVLYVSIVNATVRAARVGGINITYGVRGGGNTSSADEGRGAWRGLGDGGPFALSEDHNELVVVWGCDVVALLTDGGGSGNSSNITISGCASFCPGTDAGGQAIAAPAGSTMSLTEDRRCTGVGCCQMPISVGRDSYQVRLRRLNPSPPQPPPPQGAGDPTVVLIAEQGWVAEASKSTRGYPLPVSFDETAVPVLLGWMIASTRVGADGEVPVNSTCPADAARSACKSSHSSCRNVSSSARAGYVCDCDAGFQGNPYLATGCQGLSIGVGVSSAASLILIVIMAIFIIRKQKRRMAKKIRQKYFKQNRGQLLQQLVAQRADIAERMIIPLGNLSAEKLGESNNVARDFMPSQEGRSMTEGTRQYSLEEEFLLSSRYPR</sequence>
<dbReference type="AlphaFoldDB" id="B8BEK8"/>
<dbReference type="Pfam" id="PF13947">
    <property type="entry name" value="GUB_WAK_bind"/>
    <property type="match status" value="1"/>
</dbReference>
<evidence type="ECO:0000256" key="2">
    <source>
        <dbReference type="ARBA" id="ARBA00022729"/>
    </source>
</evidence>